<evidence type="ECO:0000313" key="2">
    <source>
        <dbReference type="EMBL" id="GJT30270.1"/>
    </source>
</evidence>
<feature type="domain" description="MULE transposase" evidence="1">
    <location>
        <begin position="338"/>
        <end position="431"/>
    </location>
</feature>
<dbReference type="EMBL" id="BQNB010014611">
    <property type="protein sequence ID" value="GJT30270.1"/>
    <property type="molecule type" value="Genomic_DNA"/>
</dbReference>
<dbReference type="PANTHER" id="PTHR47718:SF7">
    <property type="entry name" value="PROTEIN FAR1-RELATED SEQUENCE"/>
    <property type="match status" value="1"/>
</dbReference>
<name>A0ABQ5CT70_9ASTR</name>
<evidence type="ECO:0000259" key="1">
    <source>
        <dbReference type="Pfam" id="PF10551"/>
    </source>
</evidence>
<gene>
    <name evidence="2" type="ORF">Tco_0910545</name>
</gene>
<reference evidence="2" key="2">
    <citation type="submission" date="2022-01" db="EMBL/GenBank/DDBJ databases">
        <authorList>
            <person name="Yamashiro T."/>
            <person name="Shiraishi A."/>
            <person name="Satake H."/>
            <person name="Nakayama K."/>
        </authorList>
    </citation>
    <scope>NUCLEOTIDE SEQUENCE</scope>
</reference>
<dbReference type="Proteomes" id="UP001151760">
    <property type="component" value="Unassembled WGS sequence"/>
</dbReference>
<proteinExistence type="predicted"/>
<sequence length="494" mass="57010">MSGTHLVAGDYRWGKNPSRSFPSDMSLGKAPTCRQGKGLLAYDDQAFLLQTLGTEGVLLINDYVLGATNGSGDIKDALYKLLYSLRFVSLLLPKTRTFALGFVVSHDREEVETVLSSSFERVDNEWEGSALPEASLLFYRATPTYLSKMVQDNPSENKPANGLTNGLSIDDIDANGYLISNVEQDNESERPYDVDVSQRWDGEGPINGNIIGKVFDTPDAYTFYNKYAFTHGFGIRKHWDYKNKMTNEVYRKCITHTKVTKHRSHGNFHRSMACKSLMLELGQSGMRPCYVKKDVNVMKPPYVADVTPKQCYDILSEQRKQYKADRRSRDAYIKLGDVVVFNVTYLTNKFKFPFAPFIGVNHRDQSILFGAALLENEKEETFQWLFEQFLMCMFDKYQALIITDQDKAICNAIRIVFPNTQHRYCSWHIKKHQLEHLRPFKARYNDFNESYNKWVKSDTIKEFETQWGVLRDKYNPESSNWMMEMHDKRGFGLS</sequence>
<organism evidence="2 3">
    <name type="scientific">Tanacetum coccineum</name>
    <dbReference type="NCBI Taxonomy" id="301880"/>
    <lineage>
        <taxon>Eukaryota</taxon>
        <taxon>Viridiplantae</taxon>
        <taxon>Streptophyta</taxon>
        <taxon>Embryophyta</taxon>
        <taxon>Tracheophyta</taxon>
        <taxon>Spermatophyta</taxon>
        <taxon>Magnoliopsida</taxon>
        <taxon>eudicotyledons</taxon>
        <taxon>Gunneridae</taxon>
        <taxon>Pentapetalae</taxon>
        <taxon>asterids</taxon>
        <taxon>campanulids</taxon>
        <taxon>Asterales</taxon>
        <taxon>Asteraceae</taxon>
        <taxon>Asteroideae</taxon>
        <taxon>Anthemideae</taxon>
        <taxon>Anthemidinae</taxon>
        <taxon>Tanacetum</taxon>
    </lineage>
</organism>
<dbReference type="Pfam" id="PF10551">
    <property type="entry name" value="MULE"/>
    <property type="match status" value="1"/>
</dbReference>
<reference evidence="2" key="1">
    <citation type="journal article" date="2022" name="Int. J. Mol. Sci.">
        <title>Draft Genome of Tanacetum Coccineum: Genomic Comparison of Closely Related Tanacetum-Family Plants.</title>
        <authorList>
            <person name="Yamashiro T."/>
            <person name="Shiraishi A."/>
            <person name="Nakayama K."/>
            <person name="Satake H."/>
        </authorList>
    </citation>
    <scope>NUCLEOTIDE SEQUENCE</scope>
</reference>
<accession>A0ABQ5CT70</accession>
<evidence type="ECO:0000313" key="3">
    <source>
        <dbReference type="Proteomes" id="UP001151760"/>
    </source>
</evidence>
<comment type="caution">
    <text evidence="2">The sequence shown here is derived from an EMBL/GenBank/DDBJ whole genome shotgun (WGS) entry which is preliminary data.</text>
</comment>
<protein>
    <submittedName>
        <fullName evidence="2">FAR1-related sequence 5-like protein</fullName>
    </submittedName>
</protein>
<dbReference type="PANTHER" id="PTHR47718">
    <property type="entry name" value="OS01G0519700 PROTEIN"/>
    <property type="match status" value="1"/>
</dbReference>
<dbReference type="InterPro" id="IPR018289">
    <property type="entry name" value="MULE_transposase_dom"/>
</dbReference>
<keyword evidence="3" id="KW-1185">Reference proteome</keyword>